<comment type="caution">
    <text evidence="8">The sequence shown here is derived from an EMBL/GenBank/DDBJ whole genome shotgun (WGS) entry which is preliminary data.</text>
</comment>
<dbReference type="GO" id="GO:0051539">
    <property type="term" value="F:4 iron, 4 sulfur cluster binding"/>
    <property type="evidence" value="ECO:0007669"/>
    <property type="project" value="UniProtKB-KW"/>
</dbReference>
<gene>
    <name evidence="8" type="ORF">S03H2_21867</name>
</gene>
<dbReference type="SFLD" id="SFLDG01123">
    <property type="entry name" value="methyltransferase_(Class_B)"/>
    <property type="match status" value="1"/>
</dbReference>
<dbReference type="GO" id="GO:0003824">
    <property type="term" value="F:catalytic activity"/>
    <property type="evidence" value="ECO:0007669"/>
    <property type="project" value="InterPro"/>
</dbReference>
<protein>
    <submittedName>
        <fullName evidence="8">Uncharacterized protein</fullName>
    </submittedName>
</protein>
<name>X1EGS0_9ZZZZ</name>
<dbReference type="SUPFAM" id="SSF102114">
    <property type="entry name" value="Radical SAM enzymes"/>
    <property type="match status" value="1"/>
</dbReference>
<dbReference type="InterPro" id="IPR023404">
    <property type="entry name" value="rSAM_horseshoe"/>
</dbReference>
<feature type="non-terminal residue" evidence="8">
    <location>
        <position position="1"/>
    </location>
</feature>
<dbReference type="PROSITE" id="PS51918">
    <property type="entry name" value="RADICAL_SAM"/>
    <property type="match status" value="1"/>
</dbReference>
<keyword evidence="4" id="KW-0408">Iron</keyword>
<feature type="non-terminal residue" evidence="8">
    <location>
        <position position="263"/>
    </location>
</feature>
<dbReference type="GO" id="GO:0046872">
    <property type="term" value="F:metal ion binding"/>
    <property type="evidence" value="ECO:0007669"/>
    <property type="project" value="UniProtKB-KW"/>
</dbReference>
<evidence type="ECO:0000259" key="7">
    <source>
        <dbReference type="PROSITE" id="PS51918"/>
    </source>
</evidence>
<dbReference type="SFLD" id="SFLDG01082">
    <property type="entry name" value="B12-binding_domain_containing"/>
    <property type="match status" value="1"/>
</dbReference>
<evidence type="ECO:0000313" key="8">
    <source>
        <dbReference type="EMBL" id="GAH32486.1"/>
    </source>
</evidence>
<sequence>FSILNANRWGGIEIAEIAKQLNPDIKIVFGGVAATFLWKHFLKDFPQIDFVVIGEGEYAFLNLVKSIEKGNYTNIKNIKGIAFRKNGKIIKTKHADPIQNLDELPIPANYFEYQHITSSRGCPWKCTFCGSPKFWGKKIRFHSPENFVKQLELLYDKGVTFFYVSDDNFTIKKNKVIEICKRILDKGLKITWVAISRVSYVDEDILYWMRKAGCIQISYGIESGSQKIRDLLNKNIRTEEIKNAFALTHEYGIIARAYFIYGS</sequence>
<dbReference type="EMBL" id="BARU01011695">
    <property type="protein sequence ID" value="GAH32486.1"/>
    <property type="molecule type" value="Genomic_DNA"/>
</dbReference>
<dbReference type="Pfam" id="PF02310">
    <property type="entry name" value="B12-binding"/>
    <property type="match status" value="1"/>
</dbReference>
<dbReference type="CDD" id="cd02068">
    <property type="entry name" value="radical_SAM_B12_BD"/>
    <property type="match status" value="1"/>
</dbReference>
<evidence type="ECO:0000256" key="3">
    <source>
        <dbReference type="ARBA" id="ARBA00022723"/>
    </source>
</evidence>
<dbReference type="AlphaFoldDB" id="X1EGS0"/>
<keyword evidence="5" id="KW-0411">Iron-sulfur</keyword>
<dbReference type="Gene3D" id="3.80.30.20">
    <property type="entry name" value="tm_1862 like domain"/>
    <property type="match status" value="1"/>
</dbReference>
<comment type="cofactor">
    <cofactor evidence="1">
        <name>[4Fe-4S] cluster</name>
        <dbReference type="ChEBI" id="CHEBI:49883"/>
    </cofactor>
</comment>
<dbReference type="GO" id="GO:0005829">
    <property type="term" value="C:cytosol"/>
    <property type="evidence" value="ECO:0007669"/>
    <property type="project" value="TreeGrafter"/>
</dbReference>
<dbReference type="InterPro" id="IPR006158">
    <property type="entry name" value="Cobalamin-bd"/>
</dbReference>
<feature type="domain" description="B12-binding" evidence="6">
    <location>
        <begin position="1"/>
        <end position="74"/>
    </location>
</feature>
<evidence type="ECO:0000259" key="6">
    <source>
        <dbReference type="PROSITE" id="PS51332"/>
    </source>
</evidence>
<evidence type="ECO:0000256" key="4">
    <source>
        <dbReference type="ARBA" id="ARBA00023004"/>
    </source>
</evidence>
<dbReference type="InterPro" id="IPR051198">
    <property type="entry name" value="BchE-like"/>
</dbReference>
<dbReference type="InterPro" id="IPR034466">
    <property type="entry name" value="Methyltransferase_Class_B"/>
</dbReference>
<dbReference type="InterPro" id="IPR007197">
    <property type="entry name" value="rSAM"/>
</dbReference>
<dbReference type="SFLD" id="SFLDS00029">
    <property type="entry name" value="Radical_SAM"/>
    <property type="match status" value="1"/>
</dbReference>
<organism evidence="8">
    <name type="scientific">marine sediment metagenome</name>
    <dbReference type="NCBI Taxonomy" id="412755"/>
    <lineage>
        <taxon>unclassified sequences</taxon>
        <taxon>metagenomes</taxon>
        <taxon>ecological metagenomes</taxon>
    </lineage>
</organism>
<dbReference type="GO" id="GO:0031419">
    <property type="term" value="F:cobalamin binding"/>
    <property type="evidence" value="ECO:0007669"/>
    <property type="project" value="InterPro"/>
</dbReference>
<evidence type="ECO:0000256" key="2">
    <source>
        <dbReference type="ARBA" id="ARBA00022691"/>
    </source>
</evidence>
<proteinExistence type="predicted"/>
<dbReference type="Pfam" id="PF04055">
    <property type="entry name" value="Radical_SAM"/>
    <property type="match status" value="1"/>
</dbReference>
<dbReference type="PANTHER" id="PTHR43409">
    <property type="entry name" value="ANAEROBIC MAGNESIUM-PROTOPORPHYRIN IX MONOMETHYL ESTER CYCLASE-RELATED"/>
    <property type="match status" value="1"/>
</dbReference>
<evidence type="ECO:0000256" key="5">
    <source>
        <dbReference type="ARBA" id="ARBA00023014"/>
    </source>
</evidence>
<dbReference type="InterPro" id="IPR058240">
    <property type="entry name" value="rSAM_sf"/>
</dbReference>
<dbReference type="CDD" id="cd01335">
    <property type="entry name" value="Radical_SAM"/>
    <property type="match status" value="1"/>
</dbReference>
<dbReference type="PANTHER" id="PTHR43409:SF16">
    <property type="entry name" value="SLR0320 PROTEIN"/>
    <property type="match status" value="1"/>
</dbReference>
<reference evidence="8" key="1">
    <citation type="journal article" date="2014" name="Front. Microbiol.">
        <title>High frequency of phylogenetically diverse reductive dehalogenase-homologous genes in deep subseafloor sedimentary metagenomes.</title>
        <authorList>
            <person name="Kawai M."/>
            <person name="Futagami T."/>
            <person name="Toyoda A."/>
            <person name="Takaki Y."/>
            <person name="Nishi S."/>
            <person name="Hori S."/>
            <person name="Arai W."/>
            <person name="Tsubouchi T."/>
            <person name="Morono Y."/>
            <person name="Uchiyama I."/>
            <person name="Ito T."/>
            <person name="Fujiyama A."/>
            <person name="Inagaki F."/>
            <person name="Takami H."/>
        </authorList>
    </citation>
    <scope>NUCLEOTIDE SEQUENCE</scope>
    <source>
        <strain evidence="8">Expedition CK06-06</strain>
    </source>
</reference>
<dbReference type="SMART" id="SM00729">
    <property type="entry name" value="Elp3"/>
    <property type="match status" value="1"/>
</dbReference>
<keyword evidence="3" id="KW-0479">Metal-binding</keyword>
<keyword evidence="2" id="KW-0949">S-adenosyl-L-methionine</keyword>
<dbReference type="Gene3D" id="3.40.50.280">
    <property type="entry name" value="Cobalamin-binding domain"/>
    <property type="match status" value="1"/>
</dbReference>
<feature type="domain" description="Radical SAM core" evidence="7">
    <location>
        <begin position="108"/>
        <end position="263"/>
    </location>
</feature>
<accession>X1EGS0</accession>
<evidence type="ECO:0000256" key="1">
    <source>
        <dbReference type="ARBA" id="ARBA00001966"/>
    </source>
</evidence>
<dbReference type="PROSITE" id="PS51332">
    <property type="entry name" value="B12_BINDING"/>
    <property type="match status" value="1"/>
</dbReference>
<dbReference type="InterPro" id="IPR006638">
    <property type="entry name" value="Elp3/MiaA/NifB-like_rSAM"/>
</dbReference>